<dbReference type="PROSITE" id="PS51186">
    <property type="entry name" value="GNAT"/>
    <property type="match status" value="1"/>
</dbReference>
<dbReference type="PATRIC" id="fig|1218492.5.peg.636"/>
<dbReference type="InterPro" id="IPR050769">
    <property type="entry name" value="NAT_camello-type"/>
</dbReference>
<dbReference type="CDD" id="cd04301">
    <property type="entry name" value="NAT_SF"/>
    <property type="match status" value="1"/>
</dbReference>
<dbReference type="Gene3D" id="3.40.630.30">
    <property type="match status" value="1"/>
</dbReference>
<dbReference type="InterPro" id="IPR000182">
    <property type="entry name" value="GNAT_dom"/>
</dbReference>
<dbReference type="GO" id="GO:0008080">
    <property type="term" value="F:N-acetyltransferase activity"/>
    <property type="evidence" value="ECO:0007669"/>
    <property type="project" value="InterPro"/>
</dbReference>
<dbReference type="RefSeq" id="WP_046315937.1">
    <property type="nucleotide sequence ID" value="NZ_JBHSZT010000001.1"/>
</dbReference>
<accession>A0A0F4LUJ0</accession>
<dbReference type="SUPFAM" id="SSF55729">
    <property type="entry name" value="Acyl-CoA N-acyltransferases (Nat)"/>
    <property type="match status" value="1"/>
</dbReference>
<comment type="caution">
    <text evidence="3">The sequence shown here is derived from an EMBL/GenBank/DDBJ whole genome shotgun (WGS) entry which is preliminary data.</text>
</comment>
<organism evidence="3 4">
    <name type="scientific">Bombilactobacillus mellifer</name>
    <dbReference type="NCBI Taxonomy" id="1218492"/>
    <lineage>
        <taxon>Bacteria</taxon>
        <taxon>Bacillati</taxon>
        <taxon>Bacillota</taxon>
        <taxon>Bacilli</taxon>
        <taxon>Lactobacillales</taxon>
        <taxon>Lactobacillaceae</taxon>
        <taxon>Bombilactobacillus</taxon>
    </lineage>
</organism>
<dbReference type="OrthoDB" id="162775at2"/>
<keyword evidence="4" id="KW-1185">Reference proteome</keyword>
<dbReference type="Proteomes" id="UP000033558">
    <property type="component" value="Unassembled WGS sequence"/>
</dbReference>
<proteinExistence type="predicted"/>
<dbReference type="AlphaFoldDB" id="A0A0F4LUJ0"/>
<keyword evidence="1 3" id="KW-0808">Transferase</keyword>
<dbReference type="HOGENOM" id="CLU_108859_2_1_9"/>
<reference evidence="3 4" key="1">
    <citation type="submission" date="2015-01" db="EMBL/GenBank/DDBJ databases">
        <title>Comparative genomics of the lactic acid bacteria isolated from the honey bee gut.</title>
        <authorList>
            <person name="Ellegaard K.M."/>
            <person name="Tamarit D."/>
            <person name="Javelind E."/>
            <person name="Olofsson T."/>
            <person name="Andersson S.G."/>
            <person name="Vasquez A."/>
        </authorList>
    </citation>
    <scope>NUCLEOTIDE SEQUENCE [LARGE SCALE GENOMIC DNA]</scope>
    <source>
        <strain evidence="3 4">Bin4</strain>
    </source>
</reference>
<dbReference type="PANTHER" id="PTHR13947:SF37">
    <property type="entry name" value="LD18367P"/>
    <property type="match status" value="1"/>
</dbReference>
<name>A0A0F4LUJ0_9LACO</name>
<dbReference type="PANTHER" id="PTHR13947">
    <property type="entry name" value="GNAT FAMILY N-ACETYLTRANSFERASE"/>
    <property type="match status" value="1"/>
</dbReference>
<feature type="domain" description="N-acetyltransferase" evidence="2">
    <location>
        <begin position="1"/>
        <end position="140"/>
    </location>
</feature>
<evidence type="ECO:0000313" key="4">
    <source>
        <dbReference type="Proteomes" id="UP000033558"/>
    </source>
</evidence>
<sequence length="151" mass="17188">MNIQSLTSVSAAQYELLLSADPSPVMVASYVNRALKFAAQIDHKLVGVLLLLPTHPQTLEIVNLAVSQCHQNQGIGTQLLQFAENWAHQKHYRTLEIATGSTSFGPLYLYQKQGFRITSIERDFFSQHYPQTIWENKLILKDLIRLQKTLH</sequence>
<dbReference type="Pfam" id="PF00583">
    <property type="entry name" value="Acetyltransf_1"/>
    <property type="match status" value="1"/>
</dbReference>
<dbReference type="STRING" id="1218492.JG30_05110"/>
<evidence type="ECO:0000313" key="3">
    <source>
        <dbReference type="EMBL" id="KJY62310.1"/>
    </source>
</evidence>
<evidence type="ECO:0000256" key="1">
    <source>
        <dbReference type="ARBA" id="ARBA00022679"/>
    </source>
</evidence>
<dbReference type="InterPro" id="IPR016181">
    <property type="entry name" value="Acyl_CoA_acyltransferase"/>
</dbReference>
<gene>
    <name evidence="3" type="ORF">JG30_05110</name>
</gene>
<evidence type="ECO:0000259" key="2">
    <source>
        <dbReference type="PROSITE" id="PS51186"/>
    </source>
</evidence>
<dbReference type="EMBL" id="JXJQ01000006">
    <property type="protein sequence ID" value="KJY62310.1"/>
    <property type="molecule type" value="Genomic_DNA"/>
</dbReference>
<protein>
    <submittedName>
        <fullName evidence="3">GNAT family acetyltransferase</fullName>
    </submittedName>
</protein>